<dbReference type="Proteomes" id="UP000241444">
    <property type="component" value="Unassembled WGS sequence"/>
</dbReference>
<evidence type="ECO:0000313" key="2">
    <source>
        <dbReference type="EMBL" id="PSH62962.1"/>
    </source>
</evidence>
<dbReference type="EMBL" id="PGGO01000027">
    <property type="protein sequence ID" value="PSH62962.1"/>
    <property type="molecule type" value="Genomic_DNA"/>
</dbReference>
<dbReference type="InterPro" id="IPR046867">
    <property type="entry name" value="AldOxase/xan_DH_MoCoBD2"/>
</dbReference>
<dbReference type="PROSITE" id="PS51318">
    <property type="entry name" value="TAT"/>
    <property type="match status" value="1"/>
</dbReference>
<dbReference type="Gene3D" id="3.90.1170.50">
    <property type="entry name" value="Aldehyde oxidase/xanthine dehydrogenase, a/b hammerhead"/>
    <property type="match status" value="1"/>
</dbReference>
<dbReference type="GO" id="GO:0016491">
    <property type="term" value="F:oxidoreductase activity"/>
    <property type="evidence" value="ECO:0007669"/>
    <property type="project" value="InterPro"/>
</dbReference>
<organism evidence="2 3">
    <name type="scientific">Phyllobacterium brassicacearum</name>
    <dbReference type="NCBI Taxonomy" id="314235"/>
    <lineage>
        <taxon>Bacteria</taxon>
        <taxon>Pseudomonadati</taxon>
        <taxon>Pseudomonadota</taxon>
        <taxon>Alphaproteobacteria</taxon>
        <taxon>Hyphomicrobiales</taxon>
        <taxon>Phyllobacteriaceae</taxon>
        <taxon>Phyllobacterium</taxon>
    </lineage>
</organism>
<dbReference type="SUPFAM" id="SSF56003">
    <property type="entry name" value="Molybdenum cofactor-binding domain"/>
    <property type="match status" value="2"/>
</dbReference>
<dbReference type="PANTHER" id="PTHR47495">
    <property type="entry name" value="ALDEHYDE DEHYDROGENASE"/>
    <property type="match status" value="1"/>
</dbReference>
<dbReference type="InterPro" id="IPR006311">
    <property type="entry name" value="TAT_signal"/>
</dbReference>
<reference evidence="3" key="1">
    <citation type="submission" date="2017-11" db="EMBL/GenBank/DDBJ databases">
        <authorList>
            <person name="Kuznetsova I."/>
            <person name="Sazanova A."/>
            <person name="Chirak E."/>
            <person name="Safronova V."/>
            <person name="Willems A."/>
        </authorList>
    </citation>
    <scope>NUCLEOTIDE SEQUENCE [LARGE SCALE GENOMIC DNA]</scope>
    <source>
        <strain evidence="3">STM 196</strain>
    </source>
</reference>
<feature type="domain" description="Aldehyde oxidase/xanthine dehydrogenase a/b hammerhead" evidence="1">
    <location>
        <begin position="223"/>
        <end position="301"/>
    </location>
</feature>
<name>A0A2P7B964_9HYPH</name>
<dbReference type="RefSeq" id="WP_106713758.1">
    <property type="nucleotide sequence ID" value="NZ_PGGO01000027.1"/>
</dbReference>
<proteinExistence type="predicted"/>
<sequence>MYMKGTSSKSSPVDTRLSRRSFLFAGAAAGGGLLISINASMFRADRAAAADAQVTTFAPGAFIRIDKAGNVTAIIPQVEIGQGVYTSMPMLLAEELEVEPNQIRVEQAPPDDKLYANPKLGFQATGGSTSIAAFYEPFRHAGAVARTMLVAAAAETWGVDASGCRAENGTVIHDASSQRLTYGDLSAKAATLQMPDKVALKDPKDFKVIGRSLKRRDSVDKTTGRAQYSIDFMLPDLKVAVPQASPIIGGKLVGMDEKAALAVSGVRRVVRFDDTVAVIADHTGAARKGLAALNPQWEGGALTYSTANLVSDLDKAAAGEAVVATNEGDVKNAASVAATTLEARYESPLLAHGTMEPMVCSVRITADGCDVWVGTQVIARVQSAVAEATGLPVEKVRVHNFLMGGAFGRRLETDYAVQAAMIAKQVDFPVKVIWTREEDFQHDVFRPYYVDKLSAGLDENGMPTAFSHRVAGSSVMARWTPAWFVNGLDPDAVDGAAGPYKFDNPLIEYSRSEPPAGLTTGWWRGVGVTHNSFPVESFIDEMAVSTGKDPVEFRRVLLAQSPRAKAVLDLAAEKAGWGTPMPAGKGRGVSVIVLFGTHVAQVAEVSVDPQGDVRLERVICAVDCGLVVNPDGAKAQIEGGIIFGASAALYNAIEIESGRIVQTNFDTYRVMRIDEAPKIEVFFVESDQPPTGTGELGTAAIAAAIANAVFAATSKRLRRLPVGLDVTAK</sequence>
<dbReference type="Gene3D" id="3.30.365.10">
    <property type="entry name" value="Aldehyde oxidase/xanthine dehydrogenase, molybdopterin binding domain"/>
    <property type="match status" value="3"/>
</dbReference>
<evidence type="ECO:0000313" key="3">
    <source>
        <dbReference type="Proteomes" id="UP000241444"/>
    </source>
</evidence>
<comment type="caution">
    <text evidence="2">The sequence shown here is derived from an EMBL/GenBank/DDBJ whole genome shotgun (WGS) entry which is preliminary data.</text>
</comment>
<evidence type="ECO:0000259" key="1">
    <source>
        <dbReference type="SMART" id="SM01008"/>
    </source>
</evidence>
<accession>A0A2P7B964</accession>
<dbReference type="InterPro" id="IPR037165">
    <property type="entry name" value="AldOxase/xan_DH_Mopterin-bd_sf"/>
</dbReference>
<dbReference type="InterPro" id="IPR012368">
    <property type="entry name" value="OxRdtase_Mopterin-bd_su_IorB"/>
</dbReference>
<dbReference type="PANTHER" id="PTHR47495:SF2">
    <property type="entry name" value="ALDEHYDE DEHYDROGENASE"/>
    <property type="match status" value="1"/>
</dbReference>
<dbReference type="Pfam" id="PF02738">
    <property type="entry name" value="MoCoBD_1"/>
    <property type="match status" value="1"/>
</dbReference>
<gene>
    <name evidence="2" type="ORF">CU102_24845</name>
</gene>
<keyword evidence="3" id="KW-1185">Reference proteome</keyword>
<dbReference type="SMART" id="SM01008">
    <property type="entry name" value="Ald_Xan_dh_C"/>
    <property type="match status" value="1"/>
</dbReference>
<dbReference type="Pfam" id="PF20256">
    <property type="entry name" value="MoCoBD_2"/>
    <property type="match status" value="2"/>
</dbReference>
<protein>
    <submittedName>
        <fullName evidence="2">Aldehyde dehydrogenase</fullName>
    </submittedName>
</protein>
<dbReference type="InterPro" id="IPR008274">
    <property type="entry name" value="AldOxase/xan_DH_MoCoBD1"/>
</dbReference>
<dbReference type="AlphaFoldDB" id="A0A2P7B964"/>
<dbReference type="OrthoDB" id="9767994at2"/>
<dbReference type="InterPro" id="IPR052516">
    <property type="entry name" value="N-heterocyclic_Hydroxylase"/>
</dbReference>
<dbReference type="InterPro" id="IPR000674">
    <property type="entry name" value="Ald_Oxase/Xan_DH_a/b"/>
</dbReference>
<dbReference type="PIRSF" id="PIRSF036389">
    <property type="entry name" value="IOR_B"/>
    <property type="match status" value="1"/>
</dbReference>